<feature type="domain" description="Activator of Hsp90 ATPase homologue 1/2-like C-terminal" evidence="2">
    <location>
        <begin position="36"/>
        <end position="151"/>
    </location>
</feature>
<evidence type="ECO:0000313" key="4">
    <source>
        <dbReference type="Proteomes" id="UP000582837"/>
    </source>
</evidence>
<dbReference type="Pfam" id="PF08327">
    <property type="entry name" value="AHSA1"/>
    <property type="match status" value="1"/>
</dbReference>
<dbReference type="AlphaFoldDB" id="A0A841GVM2"/>
<reference evidence="3 4" key="1">
    <citation type="submission" date="2020-08" db="EMBL/GenBank/DDBJ databases">
        <title>Genomic Encyclopedia of Type Strains, Phase IV (KMG-IV): sequencing the most valuable type-strain genomes for metagenomic binning, comparative biology and taxonomic classification.</title>
        <authorList>
            <person name="Goeker M."/>
        </authorList>
    </citation>
    <scope>NUCLEOTIDE SEQUENCE [LARGE SCALE GENOMIC DNA]</scope>
    <source>
        <strain evidence="3 4">DSM 29007</strain>
    </source>
</reference>
<organism evidence="3 4">
    <name type="scientific">Longimicrobium terrae</name>
    <dbReference type="NCBI Taxonomy" id="1639882"/>
    <lineage>
        <taxon>Bacteria</taxon>
        <taxon>Pseudomonadati</taxon>
        <taxon>Gemmatimonadota</taxon>
        <taxon>Longimicrobiia</taxon>
        <taxon>Longimicrobiales</taxon>
        <taxon>Longimicrobiaceae</taxon>
        <taxon>Longimicrobium</taxon>
    </lineage>
</organism>
<dbReference type="SUPFAM" id="SSF55961">
    <property type="entry name" value="Bet v1-like"/>
    <property type="match status" value="1"/>
</dbReference>
<dbReference type="InterPro" id="IPR023393">
    <property type="entry name" value="START-like_dom_sf"/>
</dbReference>
<gene>
    <name evidence="3" type="ORF">HNQ61_001048</name>
</gene>
<proteinExistence type="inferred from homology"/>
<dbReference type="Proteomes" id="UP000582837">
    <property type="component" value="Unassembled WGS sequence"/>
</dbReference>
<comment type="similarity">
    <text evidence="1">Belongs to the AHA1 family.</text>
</comment>
<protein>
    <submittedName>
        <fullName evidence="3">Uncharacterized protein YndB with AHSA1/START domain</fullName>
    </submittedName>
</protein>
<evidence type="ECO:0000313" key="3">
    <source>
        <dbReference type="EMBL" id="MBB6069433.1"/>
    </source>
</evidence>
<dbReference type="InterPro" id="IPR013538">
    <property type="entry name" value="ASHA1/2-like_C"/>
</dbReference>
<keyword evidence="4" id="KW-1185">Reference proteome</keyword>
<sequence length="214" mass="23032">MAPDINQTIAATTRTLSTREVNGAPARVLLAVRAFDAPVQEVWDALTNPDRIPRWFLPLSGDLRVGGRFQFQGNAGGEILECERPGRLAVTWEMHGQPSWLTIRLQSGASGGTRMEFEHVAQVPAEFWDQFGPGAVGVGWDQALFGLAEHLTGAPRVTPEQAMEWVMSDEGRGFVRQSSEAWRDASVAAGTDPAAADAAAARTTAFYTGEAPPA</sequence>
<dbReference type="CDD" id="cd08899">
    <property type="entry name" value="SRPBCC_CalC_Aha1-like_6"/>
    <property type="match status" value="1"/>
</dbReference>
<accession>A0A841GVM2</accession>
<dbReference type="Gene3D" id="3.30.530.20">
    <property type="match status" value="1"/>
</dbReference>
<comment type="caution">
    <text evidence="3">The sequence shown here is derived from an EMBL/GenBank/DDBJ whole genome shotgun (WGS) entry which is preliminary data.</text>
</comment>
<evidence type="ECO:0000256" key="1">
    <source>
        <dbReference type="ARBA" id="ARBA00006817"/>
    </source>
</evidence>
<dbReference type="RefSeq" id="WP_170037685.1">
    <property type="nucleotide sequence ID" value="NZ_JABDTL010000002.1"/>
</dbReference>
<name>A0A841GVM2_9BACT</name>
<dbReference type="EMBL" id="JACHIA010000002">
    <property type="protein sequence ID" value="MBB6069433.1"/>
    <property type="molecule type" value="Genomic_DNA"/>
</dbReference>
<evidence type="ECO:0000259" key="2">
    <source>
        <dbReference type="Pfam" id="PF08327"/>
    </source>
</evidence>